<dbReference type="Proteomes" id="UP000662185">
    <property type="component" value="Unassembled WGS sequence"/>
</dbReference>
<dbReference type="InterPro" id="IPR050469">
    <property type="entry name" value="Diguanylate_Cyclase"/>
</dbReference>
<evidence type="ECO:0000313" key="3">
    <source>
        <dbReference type="EMBL" id="MBD2292050.1"/>
    </source>
</evidence>
<feature type="transmembrane region" description="Helical" evidence="1">
    <location>
        <begin position="256"/>
        <end position="274"/>
    </location>
</feature>
<reference evidence="4" key="1">
    <citation type="journal article" date="2020" name="ISME J.">
        <title>Comparative genomics reveals insights into cyanobacterial evolution and habitat adaptation.</title>
        <authorList>
            <person name="Chen M.Y."/>
            <person name="Teng W.K."/>
            <person name="Zhao L."/>
            <person name="Hu C.X."/>
            <person name="Zhou Y.K."/>
            <person name="Han B.P."/>
            <person name="Song L.R."/>
            <person name="Shu W.S."/>
        </authorList>
    </citation>
    <scope>NUCLEOTIDE SEQUENCE [LARGE SCALE GENOMIC DNA]</scope>
    <source>
        <strain evidence="4">FACHB-251</strain>
    </source>
</reference>
<dbReference type="EMBL" id="JACJQU010000001">
    <property type="protein sequence ID" value="MBD2292050.1"/>
    <property type="molecule type" value="Genomic_DNA"/>
</dbReference>
<accession>A0A926WCH4</accession>
<dbReference type="InterPro" id="IPR000160">
    <property type="entry name" value="GGDEF_dom"/>
</dbReference>
<dbReference type="Gene3D" id="3.30.70.270">
    <property type="match status" value="1"/>
</dbReference>
<dbReference type="GO" id="GO:1902201">
    <property type="term" value="P:negative regulation of bacterial-type flagellum-dependent cell motility"/>
    <property type="evidence" value="ECO:0007669"/>
    <property type="project" value="TreeGrafter"/>
</dbReference>
<dbReference type="AlphaFoldDB" id="A0A926WCH4"/>
<evidence type="ECO:0000259" key="2">
    <source>
        <dbReference type="PROSITE" id="PS50887"/>
    </source>
</evidence>
<evidence type="ECO:0000313" key="4">
    <source>
        <dbReference type="Proteomes" id="UP000662185"/>
    </source>
</evidence>
<organism evidence="3 4">
    <name type="scientific">Anabaena sphaerica FACHB-251</name>
    <dbReference type="NCBI Taxonomy" id="2692883"/>
    <lineage>
        <taxon>Bacteria</taxon>
        <taxon>Bacillati</taxon>
        <taxon>Cyanobacteriota</taxon>
        <taxon>Cyanophyceae</taxon>
        <taxon>Nostocales</taxon>
        <taxon>Nostocaceae</taxon>
        <taxon>Anabaena</taxon>
    </lineage>
</organism>
<keyword evidence="1" id="KW-0812">Transmembrane</keyword>
<dbReference type="PANTHER" id="PTHR45138:SF9">
    <property type="entry name" value="DIGUANYLATE CYCLASE DGCM-RELATED"/>
    <property type="match status" value="1"/>
</dbReference>
<dbReference type="NCBIfam" id="TIGR00254">
    <property type="entry name" value="GGDEF"/>
    <property type="match status" value="1"/>
</dbReference>
<dbReference type="SMART" id="SM01080">
    <property type="entry name" value="CHASE2"/>
    <property type="match status" value="1"/>
</dbReference>
<dbReference type="InterPro" id="IPR007890">
    <property type="entry name" value="CHASE2"/>
</dbReference>
<dbReference type="FunFam" id="3.30.70.270:FF:000001">
    <property type="entry name" value="Diguanylate cyclase domain protein"/>
    <property type="match status" value="1"/>
</dbReference>
<dbReference type="PANTHER" id="PTHR45138">
    <property type="entry name" value="REGULATORY COMPONENTS OF SENSORY TRANSDUCTION SYSTEM"/>
    <property type="match status" value="1"/>
</dbReference>
<sequence>MLIVTLLFFLGVFQPLEWIIYNNLFRMRGTINWDQRVVLITIDDKSLNQFGQFPWSRQRYIELLNVLDQSQPNVAVFDIMFSEPSPDDVMLVKAMEQHGRVVLAQAWDNKGKPWQPRPELEQAAITTGHILMKYKDGDGMLRRVESQIKGIPSLGIAALEAYNTFAETPPLKNIENSLWINWISKVEDMPDHYSFVDVVQQKIPREKFKDKIVVVGVTAPGIDVLTTPFDYEPPTGGVCVHATIISNFFQDNFLDLFPPGGWVMLLLLGGPGLGWTITHWRTREKLGFLGIISIAWVVFSLLMLKLNYWLPVAAPIVLFATTTGIVALREHRKIKLDNQALQYLVNYDGLTQVANRRRFDEYLQQEWRRMEREKSYLSLILCDVDFFKRYNDTYGHQAGDVCLKKVAQAMTQGVTRPTDLVARYGGEEFAVILADTDVEEAQKIAEAIRSQLKALAIAHGSSEVSQQVTLSLGLASTIPSADLTPALLLKAADEALYEAKKTGRDRYCVSIKLD</sequence>
<dbReference type="GO" id="GO:0005886">
    <property type="term" value="C:plasma membrane"/>
    <property type="evidence" value="ECO:0007669"/>
    <property type="project" value="TreeGrafter"/>
</dbReference>
<keyword evidence="4" id="KW-1185">Reference proteome</keyword>
<dbReference type="InterPro" id="IPR029787">
    <property type="entry name" value="Nucleotide_cyclase"/>
</dbReference>
<dbReference type="CDD" id="cd01949">
    <property type="entry name" value="GGDEF"/>
    <property type="match status" value="1"/>
</dbReference>
<comment type="caution">
    <text evidence="3">The sequence shown here is derived from an EMBL/GenBank/DDBJ whole genome shotgun (WGS) entry which is preliminary data.</text>
</comment>
<dbReference type="SMART" id="SM00267">
    <property type="entry name" value="GGDEF"/>
    <property type="match status" value="1"/>
</dbReference>
<dbReference type="GO" id="GO:0043709">
    <property type="term" value="P:cell adhesion involved in single-species biofilm formation"/>
    <property type="evidence" value="ECO:0007669"/>
    <property type="project" value="TreeGrafter"/>
</dbReference>
<feature type="domain" description="GGDEF" evidence="2">
    <location>
        <begin position="375"/>
        <end position="512"/>
    </location>
</feature>
<dbReference type="Pfam" id="PF00990">
    <property type="entry name" value="GGDEF"/>
    <property type="match status" value="1"/>
</dbReference>
<evidence type="ECO:0000256" key="1">
    <source>
        <dbReference type="SAM" id="Phobius"/>
    </source>
</evidence>
<protein>
    <submittedName>
        <fullName evidence="3">Diguanylate cyclase</fullName>
    </submittedName>
</protein>
<dbReference type="PROSITE" id="PS50887">
    <property type="entry name" value="GGDEF"/>
    <property type="match status" value="1"/>
</dbReference>
<proteinExistence type="predicted"/>
<feature type="transmembrane region" description="Helical" evidence="1">
    <location>
        <begin position="286"/>
        <end position="302"/>
    </location>
</feature>
<keyword evidence="1" id="KW-1133">Transmembrane helix</keyword>
<dbReference type="Pfam" id="PF05226">
    <property type="entry name" value="CHASE2"/>
    <property type="match status" value="1"/>
</dbReference>
<gene>
    <name evidence="3" type="ORF">H6G06_00775</name>
</gene>
<dbReference type="InterPro" id="IPR043128">
    <property type="entry name" value="Rev_trsase/Diguanyl_cyclase"/>
</dbReference>
<feature type="transmembrane region" description="Helical" evidence="1">
    <location>
        <begin position="308"/>
        <end position="328"/>
    </location>
</feature>
<dbReference type="GO" id="GO:0052621">
    <property type="term" value="F:diguanylate cyclase activity"/>
    <property type="evidence" value="ECO:0007669"/>
    <property type="project" value="TreeGrafter"/>
</dbReference>
<keyword evidence="1" id="KW-0472">Membrane</keyword>
<dbReference type="SUPFAM" id="SSF55073">
    <property type="entry name" value="Nucleotide cyclase"/>
    <property type="match status" value="1"/>
</dbReference>
<name>A0A926WCH4_9NOST</name>